<proteinExistence type="predicted"/>
<evidence type="ECO:0000313" key="2">
    <source>
        <dbReference type="Proteomes" id="UP000230423"/>
    </source>
</evidence>
<reference evidence="1 2" key="1">
    <citation type="submission" date="2015-09" db="EMBL/GenBank/DDBJ databases">
        <title>Draft genome of the parasitic nematode Teladorsagia circumcincta isolate WARC Sus (inbred).</title>
        <authorList>
            <person name="Mitreva M."/>
        </authorList>
    </citation>
    <scope>NUCLEOTIDE SEQUENCE [LARGE SCALE GENOMIC DNA]</scope>
    <source>
        <strain evidence="1 2">S</strain>
    </source>
</reference>
<accession>A0A2G9TVQ7</accession>
<gene>
    <name evidence="1" type="ORF">TELCIR_16346</name>
</gene>
<evidence type="ECO:0000313" key="1">
    <source>
        <dbReference type="EMBL" id="PIO62111.1"/>
    </source>
</evidence>
<dbReference type="Proteomes" id="UP000230423">
    <property type="component" value="Unassembled WGS sequence"/>
</dbReference>
<protein>
    <submittedName>
        <fullName evidence="1">Uncharacterized protein</fullName>
    </submittedName>
</protein>
<name>A0A2G9TVQ7_TELCI</name>
<keyword evidence="2" id="KW-1185">Reference proteome</keyword>
<dbReference type="AlphaFoldDB" id="A0A2G9TVQ7"/>
<organism evidence="1 2">
    <name type="scientific">Teladorsagia circumcincta</name>
    <name type="common">Brown stomach worm</name>
    <name type="synonym">Ostertagia circumcincta</name>
    <dbReference type="NCBI Taxonomy" id="45464"/>
    <lineage>
        <taxon>Eukaryota</taxon>
        <taxon>Metazoa</taxon>
        <taxon>Ecdysozoa</taxon>
        <taxon>Nematoda</taxon>
        <taxon>Chromadorea</taxon>
        <taxon>Rhabditida</taxon>
        <taxon>Rhabditina</taxon>
        <taxon>Rhabditomorpha</taxon>
        <taxon>Strongyloidea</taxon>
        <taxon>Trichostrongylidae</taxon>
        <taxon>Teladorsagia</taxon>
    </lineage>
</organism>
<dbReference type="EMBL" id="KZ352553">
    <property type="protein sequence ID" value="PIO62111.1"/>
    <property type="molecule type" value="Genomic_DNA"/>
</dbReference>
<sequence>MLREFPTRARASSRTSFNAALLERLMNRLFPTYNCELAQEAFTGIPPMLGLNHRGFSTQVPFAASWNSTLISAIEDVPYNKVGGASIQTVFV</sequence>